<dbReference type="InterPro" id="IPR036390">
    <property type="entry name" value="WH_DNA-bd_sf"/>
</dbReference>
<evidence type="ECO:0000256" key="8">
    <source>
        <dbReference type="ARBA" id="ARBA00081473"/>
    </source>
</evidence>
<dbReference type="GO" id="GO:0006367">
    <property type="term" value="P:transcription initiation at RNA polymerase II promoter"/>
    <property type="evidence" value="ECO:0007669"/>
    <property type="project" value="InterPro"/>
</dbReference>
<feature type="domain" description="TFIIF beta subunit HTH" evidence="11">
    <location>
        <begin position="214"/>
        <end position="278"/>
    </location>
</feature>
<evidence type="ECO:0000256" key="1">
    <source>
        <dbReference type="ARBA" id="ARBA00004123"/>
    </source>
</evidence>
<evidence type="ECO:0000256" key="9">
    <source>
        <dbReference type="ARBA" id="ARBA00081863"/>
    </source>
</evidence>
<accession>A0A4T0HDL8</accession>
<dbReference type="EMBL" id="SPOF01000026">
    <property type="protein sequence ID" value="TIB11069.1"/>
    <property type="molecule type" value="Genomic_DNA"/>
</dbReference>
<dbReference type="SUPFAM" id="SSF50916">
    <property type="entry name" value="Rap30/74 interaction domains"/>
    <property type="match status" value="1"/>
</dbReference>
<dbReference type="SUPFAM" id="SSF46785">
    <property type="entry name" value="Winged helix' DNA-binding domain"/>
    <property type="match status" value="1"/>
</dbReference>
<evidence type="ECO:0000256" key="5">
    <source>
        <dbReference type="ARBA" id="ARBA00023125"/>
    </source>
</evidence>
<dbReference type="Gene3D" id="1.10.10.10">
    <property type="entry name" value="Winged helix-like DNA-binding domain superfamily/Winged helix DNA-binding domain"/>
    <property type="match status" value="1"/>
</dbReference>
<dbReference type="CDD" id="cd07980">
    <property type="entry name" value="TFIIF_beta"/>
    <property type="match status" value="1"/>
</dbReference>
<evidence type="ECO:0000256" key="2">
    <source>
        <dbReference type="ARBA" id="ARBA00009543"/>
    </source>
</evidence>
<dbReference type="AlphaFoldDB" id="A0A4T0HDL8"/>
<feature type="compositionally biased region" description="Acidic residues" evidence="10">
    <location>
        <begin position="299"/>
        <end position="314"/>
    </location>
</feature>
<keyword evidence="7" id="KW-0539">Nucleus</keyword>
<dbReference type="Pfam" id="PF17683">
    <property type="entry name" value="TFIIF_beta_N"/>
    <property type="match status" value="1"/>
</dbReference>
<dbReference type="InterPro" id="IPR003196">
    <property type="entry name" value="TFIIF_beta"/>
</dbReference>
<protein>
    <recommendedName>
        <fullName evidence="3">Transcription initiation factor IIF subunit beta</fullName>
    </recommendedName>
    <alternativeName>
        <fullName evidence="9">TFIIF medium subunit</fullName>
    </alternativeName>
    <alternativeName>
        <fullName evidence="8">TFIIF-beta</fullName>
    </alternativeName>
</protein>
<evidence type="ECO:0000313" key="14">
    <source>
        <dbReference type="Proteomes" id="UP000306954"/>
    </source>
</evidence>
<organism evidence="13 14">
    <name type="scientific">Wallemia ichthyophaga</name>
    <dbReference type="NCBI Taxonomy" id="245174"/>
    <lineage>
        <taxon>Eukaryota</taxon>
        <taxon>Fungi</taxon>
        <taxon>Dikarya</taxon>
        <taxon>Basidiomycota</taxon>
        <taxon>Wallemiomycotina</taxon>
        <taxon>Wallemiomycetes</taxon>
        <taxon>Wallemiales</taxon>
        <taxon>Wallemiaceae</taxon>
        <taxon>Wallemia</taxon>
    </lineage>
</organism>
<dbReference type="InterPro" id="IPR040450">
    <property type="entry name" value="TFIIF_beta_HTH"/>
</dbReference>
<evidence type="ECO:0000256" key="4">
    <source>
        <dbReference type="ARBA" id="ARBA00023015"/>
    </source>
</evidence>
<dbReference type="OrthoDB" id="449280at2759"/>
<keyword evidence="4" id="KW-0805">Transcription regulation</keyword>
<dbReference type="GO" id="GO:0003677">
    <property type="term" value="F:DNA binding"/>
    <property type="evidence" value="ECO:0007669"/>
    <property type="project" value="UniProtKB-KW"/>
</dbReference>
<dbReference type="Pfam" id="PF02270">
    <property type="entry name" value="TFIIF_beta"/>
    <property type="match status" value="1"/>
</dbReference>
<evidence type="ECO:0000259" key="11">
    <source>
        <dbReference type="Pfam" id="PF02270"/>
    </source>
</evidence>
<dbReference type="Proteomes" id="UP000306954">
    <property type="component" value="Unassembled WGS sequence"/>
</dbReference>
<gene>
    <name evidence="13" type="ORF">E3P90_02591</name>
</gene>
<comment type="similarity">
    <text evidence="2">Belongs to the TFIIF beta subunit family.</text>
</comment>
<dbReference type="InterPro" id="IPR011039">
    <property type="entry name" value="TFIIF_interaction"/>
</dbReference>
<evidence type="ECO:0000256" key="3">
    <source>
        <dbReference type="ARBA" id="ARBA00021453"/>
    </source>
</evidence>
<evidence type="ECO:0000256" key="7">
    <source>
        <dbReference type="ARBA" id="ARBA00023242"/>
    </source>
</evidence>
<name>A0A4T0HDL8_WALIC</name>
<evidence type="ECO:0000256" key="6">
    <source>
        <dbReference type="ARBA" id="ARBA00023163"/>
    </source>
</evidence>
<keyword evidence="5" id="KW-0238">DNA-binding</keyword>
<dbReference type="GO" id="GO:0005674">
    <property type="term" value="C:transcription factor TFIIF complex"/>
    <property type="evidence" value="ECO:0007669"/>
    <property type="project" value="InterPro"/>
</dbReference>
<dbReference type="InterPro" id="IPR036388">
    <property type="entry name" value="WH-like_DNA-bd_sf"/>
</dbReference>
<feature type="domain" description="TFIIF beta subunit N-terminal" evidence="12">
    <location>
        <begin position="36"/>
        <end position="150"/>
    </location>
</feature>
<dbReference type="OMA" id="PIADNCY"/>
<evidence type="ECO:0000259" key="12">
    <source>
        <dbReference type="Pfam" id="PF17683"/>
    </source>
</evidence>
<dbReference type="PANTHER" id="PTHR10445:SF0">
    <property type="entry name" value="GENERAL TRANSCRIPTION FACTOR IIF SUBUNIT 2"/>
    <property type="match status" value="1"/>
</dbReference>
<reference evidence="13 14" key="1">
    <citation type="submission" date="2019-03" db="EMBL/GenBank/DDBJ databases">
        <title>Sequencing 23 genomes of Wallemia ichthyophaga.</title>
        <authorList>
            <person name="Gostincar C."/>
        </authorList>
    </citation>
    <scope>NUCLEOTIDE SEQUENCE [LARGE SCALE GENOMIC DNA]</scope>
    <source>
        <strain evidence="13 14">EXF-8621</strain>
    </source>
</reference>
<comment type="caution">
    <text evidence="13">The sequence shown here is derived from an EMBL/GenBank/DDBJ whole genome shotgun (WGS) entry which is preliminary data.</text>
</comment>
<evidence type="ECO:0000256" key="10">
    <source>
        <dbReference type="SAM" id="MobiDB-lite"/>
    </source>
</evidence>
<feature type="compositionally biased region" description="Basic and acidic residues" evidence="10">
    <location>
        <begin position="283"/>
        <end position="298"/>
    </location>
</feature>
<comment type="subcellular location">
    <subcellularLocation>
        <location evidence="1">Nucleus</location>
    </subcellularLocation>
</comment>
<keyword evidence="6" id="KW-0804">Transcription</keyword>
<dbReference type="InterPro" id="IPR040504">
    <property type="entry name" value="TFIIF_beta_N"/>
</dbReference>
<feature type="region of interest" description="Disordered" evidence="10">
    <location>
        <begin position="283"/>
        <end position="314"/>
    </location>
</feature>
<sequence length="314" mass="36298">MDPIEPGTSIKPEDISEDIGTEVFADESINLDDDDNKVWLIKIPKFLKERWEKVEQDALELGTLRVYNDNSVKVILPPEHTDQITQDLPREYTLNVHKHSSENNYIFAEKDGDITPQQSQLAASGAFSRVNHPIHTRLSGRIHHEGALIPDLNDSYKSIMKARHISASQPKRTAKILEPQDTKLQHGFNTASRFSSFVKTDKGKKAGAQFERAARMPKNELLDLLFSLFERNKYWNMRDLRARTQQPLTYLKETLMTIAHLANKGPYHGHWYLQDVYQREHHDKVKQHAEFEREARQNDDDDDDVMDDNNDSNA</sequence>
<evidence type="ECO:0000313" key="13">
    <source>
        <dbReference type="EMBL" id="TIB11069.1"/>
    </source>
</evidence>
<proteinExistence type="inferred from homology"/>
<dbReference type="FunFam" id="1.10.10.10:FF:000035">
    <property type="entry name" value="General transcription factor IIF subunit 2"/>
    <property type="match status" value="1"/>
</dbReference>
<dbReference type="PANTHER" id="PTHR10445">
    <property type="entry name" value="GENERAL TRANSCRIPTION FACTOR IIF SUBUNIT 2"/>
    <property type="match status" value="1"/>
</dbReference>